<name>A0A561V132_9ACTN</name>
<evidence type="ECO:0000259" key="2">
    <source>
        <dbReference type="PROSITE" id="PS50801"/>
    </source>
</evidence>
<dbReference type="Pfam" id="PF13466">
    <property type="entry name" value="STAS_2"/>
    <property type="match status" value="1"/>
</dbReference>
<feature type="domain" description="STAS" evidence="2">
    <location>
        <begin position="18"/>
        <end position="108"/>
    </location>
</feature>
<feature type="region of interest" description="Disordered" evidence="1">
    <location>
        <begin position="114"/>
        <end position="164"/>
    </location>
</feature>
<dbReference type="AlphaFoldDB" id="A0A561V132"/>
<comment type="caution">
    <text evidence="3">The sequence shown here is derived from an EMBL/GenBank/DDBJ whole genome shotgun (WGS) entry which is preliminary data.</text>
</comment>
<dbReference type="SUPFAM" id="SSF52091">
    <property type="entry name" value="SpoIIaa-like"/>
    <property type="match status" value="1"/>
</dbReference>
<evidence type="ECO:0000313" key="4">
    <source>
        <dbReference type="Proteomes" id="UP000318186"/>
    </source>
</evidence>
<dbReference type="Proteomes" id="UP000318186">
    <property type="component" value="Unassembled WGS sequence"/>
</dbReference>
<accession>A0A561V132</accession>
<dbReference type="InterPro" id="IPR058548">
    <property type="entry name" value="MlaB-like_STAS"/>
</dbReference>
<dbReference type="Gene3D" id="3.30.750.24">
    <property type="entry name" value="STAS domain"/>
    <property type="match status" value="1"/>
</dbReference>
<dbReference type="PROSITE" id="PS50801">
    <property type="entry name" value="STAS"/>
    <property type="match status" value="1"/>
</dbReference>
<evidence type="ECO:0000256" key="1">
    <source>
        <dbReference type="SAM" id="MobiDB-lite"/>
    </source>
</evidence>
<protein>
    <submittedName>
        <fullName evidence="3">ABC-type transporter Mla MlaB component</fullName>
    </submittedName>
</protein>
<feature type="compositionally biased region" description="Basic and acidic residues" evidence="1">
    <location>
        <begin position="142"/>
        <end position="152"/>
    </location>
</feature>
<sequence length="164" mass="17115">MSFGRGTGLPDVDAMTPIVLTVSGRVTRAGVPGLCAELEALLSTADTEVTVVECDVGGIVRPDLAAVEALARLSLVARRSGGRRLRLRGTPPELRLLLDLVGLDEVVGLAEQEGVRGARGPGVSGRPEPLRHRPPPGPIRSGTDHHPVRPEDPGPLSPPRASCP</sequence>
<organism evidence="3 4">
    <name type="scientific">Streptomyces brevispora</name>
    <dbReference type="NCBI Taxonomy" id="887462"/>
    <lineage>
        <taxon>Bacteria</taxon>
        <taxon>Bacillati</taxon>
        <taxon>Actinomycetota</taxon>
        <taxon>Actinomycetes</taxon>
        <taxon>Kitasatosporales</taxon>
        <taxon>Streptomycetaceae</taxon>
        <taxon>Streptomyces</taxon>
    </lineage>
</organism>
<gene>
    <name evidence="3" type="ORF">FHX80_113740</name>
</gene>
<evidence type="ECO:0000313" key="3">
    <source>
        <dbReference type="EMBL" id="TWG05263.1"/>
    </source>
</evidence>
<reference evidence="3 4" key="1">
    <citation type="submission" date="2019-06" db="EMBL/GenBank/DDBJ databases">
        <title>Sequencing the genomes of 1000 actinobacteria strains.</title>
        <authorList>
            <person name="Klenk H.-P."/>
        </authorList>
    </citation>
    <scope>NUCLEOTIDE SEQUENCE [LARGE SCALE GENOMIC DNA]</scope>
    <source>
        <strain evidence="3 4">DSM 42059</strain>
    </source>
</reference>
<dbReference type="InterPro" id="IPR036513">
    <property type="entry name" value="STAS_dom_sf"/>
</dbReference>
<dbReference type="EMBL" id="VIWW01000001">
    <property type="protein sequence ID" value="TWG05263.1"/>
    <property type="molecule type" value="Genomic_DNA"/>
</dbReference>
<proteinExistence type="predicted"/>
<dbReference type="InterPro" id="IPR002645">
    <property type="entry name" value="STAS_dom"/>
</dbReference>